<dbReference type="EMBL" id="GBRH01224123">
    <property type="protein sequence ID" value="JAD73772.1"/>
    <property type="molecule type" value="Transcribed_RNA"/>
</dbReference>
<organism evidence="1">
    <name type="scientific">Arundo donax</name>
    <name type="common">Giant reed</name>
    <name type="synonym">Donax arundinaceus</name>
    <dbReference type="NCBI Taxonomy" id="35708"/>
    <lineage>
        <taxon>Eukaryota</taxon>
        <taxon>Viridiplantae</taxon>
        <taxon>Streptophyta</taxon>
        <taxon>Embryophyta</taxon>
        <taxon>Tracheophyta</taxon>
        <taxon>Spermatophyta</taxon>
        <taxon>Magnoliopsida</taxon>
        <taxon>Liliopsida</taxon>
        <taxon>Poales</taxon>
        <taxon>Poaceae</taxon>
        <taxon>PACMAD clade</taxon>
        <taxon>Arundinoideae</taxon>
        <taxon>Arundineae</taxon>
        <taxon>Arundo</taxon>
    </lineage>
</organism>
<protein>
    <submittedName>
        <fullName evidence="1">Uncharacterized protein</fullName>
    </submittedName>
</protein>
<name>A0A0A9Q4I9_ARUDO</name>
<accession>A0A0A9Q4I9</accession>
<dbReference type="AlphaFoldDB" id="A0A0A9Q4I9"/>
<sequence>MVICTRGSYSGSFDWSENFYNTRINKCLIQKDAGTY</sequence>
<reference evidence="1" key="1">
    <citation type="submission" date="2014-09" db="EMBL/GenBank/DDBJ databases">
        <authorList>
            <person name="Magalhaes I.L.F."/>
            <person name="Oliveira U."/>
            <person name="Santos F.R."/>
            <person name="Vidigal T.H.D.A."/>
            <person name="Brescovit A.D."/>
            <person name="Santos A.J."/>
        </authorList>
    </citation>
    <scope>NUCLEOTIDE SEQUENCE</scope>
    <source>
        <tissue evidence="1">Shoot tissue taken approximately 20 cm above the soil surface</tissue>
    </source>
</reference>
<reference evidence="1" key="2">
    <citation type="journal article" date="2015" name="Data Brief">
        <title>Shoot transcriptome of the giant reed, Arundo donax.</title>
        <authorList>
            <person name="Barrero R.A."/>
            <person name="Guerrero F.D."/>
            <person name="Moolhuijzen P."/>
            <person name="Goolsby J.A."/>
            <person name="Tidwell J."/>
            <person name="Bellgard S.E."/>
            <person name="Bellgard M.I."/>
        </authorList>
    </citation>
    <scope>NUCLEOTIDE SEQUENCE</scope>
    <source>
        <tissue evidence="1">Shoot tissue taken approximately 20 cm above the soil surface</tissue>
    </source>
</reference>
<evidence type="ECO:0000313" key="1">
    <source>
        <dbReference type="EMBL" id="JAD73772.1"/>
    </source>
</evidence>
<proteinExistence type="predicted"/>